<proteinExistence type="predicted"/>
<keyword evidence="3" id="KW-0540">Nuclease</keyword>
<gene>
    <name evidence="8" type="primary">Vigan.03G151500</name>
    <name evidence="8" type="ORF">VIGAN_03151500</name>
</gene>
<keyword evidence="1" id="KW-0808">Transferase</keyword>
<dbReference type="CDD" id="cd09274">
    <property type="entry name" value="RNase_HI_RT_Ty3"/>
    <property type="match status" value="1"/>
</dbReference>
<feature type="domain" description="Reverse transcriptase RNase H-like" evidence="7">
    <location>
        <begin position="2"/>
        <end position="79"/>
    </location>
</feature>
<dbReference type="PANTHER" id="PTHR34072:SF57">
    <property type="entry name" value="RNA-DIRECTED DNA POLYMERASE"/>
    <property type="match status" value="1"/>
</dbReference>
<evidence type="ECO:0000313" key="9">
    <source>
        <dbReference type="Proteomes" id="UP000291084"/>
    </source>
</evidence>
<keyword evidence="9" id="KW-1185">Reference proteome</keyword>
<evidence type="ECO:0000256" key="1">
    <source>
        <dbReference type="ARBA" id="ARBA00022679"/>
    </source>
</evidence>
<dbReference type="SUPFAM" id="SSF56672">
    <property type="entry name" value="DNA/RNA polymerases"/>
    <property type="match status" value="1"/>
</dbReference>
<dbReference type="GO" id="GO:0003964">
    <property type="term" value="F:RNA-directed DNA polymerase activity"/>
    <property type="evidence" value="ECO:0007669"/>
    <property type="project" value="UniProtKB-KW"/>
</dbReference>
<dbReference type="GO" id="GO:0004519">
    <property type="term" value="F:endonuclease activity"/>
    <property type="evidence" value="ECO:0007669"/>
    <property type="project" value="UniProtKB-KW"/>
</dbReference>
<sequence>MCDASDYAIGVVLGQRKEQIFHPIYYASKVLNDAQLNYATTEKEFLAIIYALEKFRPYLIGSKVIIYTDHAAIKYLLTKP</sequence>
<dbReference type="InterPro" id="IPR041373">
    <property type="entry name" value="RT_RNaseH"/>
</dbReference>
<keyword evidence="2" id="KW-0548">Nucleotidyltransferase</keyword>
<evidence type="ECO:0000256" key="6">
    <source>
        <dbReference type="ARBA" id="ARBA00022918"/>
    </source>
</evidence>
<keyword evidence="4" id="KW-0255">Endonuclease</keyword>
<reference evidence="8 9" key="1">
    <citation type="journal article" date="2015" name="Sci. Rep.">
        <title>The power of single molecule real-time sequencing technology in the de novo assembly of a eukaryotic genome.</title>
        <authorList>
            <person name="Sakai H."/>
            <person name="Naito K."/>
            <person name="Ogiso-Tanaka E."/>
            <person name="Takahashi Y."/>
            <person name="Iseki K."/>
            <person name="Muto C."/>
            <person name="Satou K."/>
            <person name="Teruya K."/>
            <person name="Shiroma A."/>
            <person name="Shimoji M."/>
            <person name="Hirano T."/>
            <person name="Itoh T."/>
            <person name="Kaga A."/>
            <person name="Tomooka N."/>
        </authorList>
    </citation>
    <scope>NUCLEOTIDE SEQUENCE [LARGE SCALE GENOMIC DNA]</scope>
    <source>
        <strain evidence="9">cv. Shumari</strain>
    </source>
</reference>
<dbReference type="Proteomes" id="UP000291084">
    <property type="component" value="Chromosome 3"/>
</dbReference>
<accession>A0A0S3RMF6</accession>
<dbReference type="PANTHER" id="PTHR34072">
    <property type="entry name" value="ENZYMATIC POLYPROTEIN-RELATED"/>
    <property type="match status" value="1"/>
</dbReference>
<evidence type="ECO:0000256" key="2">
    <source>
        <dbReference type="ARBA" id="ARBA00022695"/>
    </source>
</evidence>
<evidence type="ECO:0000256" key="3">
    <source>
        <dbReference type="ARBA" id="ARBA00022722"/>
    </source>
</evidence>
<keyword evidence="6" id="KW-0695">RNA-directed DNA polymerase</keyword>
<dbReference type="AlphaFoldDB" id="A0A0S3RMF6"/>
<evidence type="ECO:0000256" key="4">
    <source>
        <dbReference type="ARBA" id="ARBA00022759"/>
    </source>
</evidence>
<dbReference type="Pfam" id="PF17917">
    <property type="entry name" value="RT_RNaseH"/>
    <property type="match status" value="1"/>
</dbReference>
<dbReference type="InterPro" id="IPR043502">
    <property type="entry name" value="DNA/RNA_pol_sf"/>
</dbReference>
<dbReference type="FunFam" id="3.10.20.370:FF:000001">
    <property type="entry name" value="Retrovirus-related Pol polyprotein from transposon 17.6-like protein"/>
    <property type="match status" value="1"/>
</dbReference>
<feature type="non-terminal residue" evidence="8">
    <location>
        <position position="80"/>
    </location>
</feature>
<dbReference type="EMBL" id="AP015036">
    <property type="protein sequence ID" value="BAT81713.1"/>
    <property type="molecule type" value="Genomic_DNA"/>
</dbReference>
<name>A0A0S3RMF6_PHAAN</name>
<evidence type="ECO:0000256" key="5">
    <source>
        <dbReference type="ARBA" id="ARBA00022801"/>
    </source>
</evidence>
<evidence type="ECO:0000313" key="8">
    <source>
        <dbReference type="EMBL" id="BAT81713.1"/>
    </source>
</evidence>
<keyword evidence="5" id="KW-0378">Hydrolase</keyword>
<evidence type="ECO:0000259" key="7">
    <source>
        <dbReference type="Pfam" id="PF17917"/>
    </source>
</evidence>
<organism evidence="8 9">
    <name type="scientific">Vigna angularis var. angularis</name>
    <dbReference type="NCBI Taxonomy" id="157739"/>
    <lineage>
        <taxon>Eukaryota</taxon>
        <taxon>Viridiplantae</taxon>
        <taxon>Streptophyta</taxon>
        <taxon>Embryophyta</taxon>
        <taxon>Tracheophyta</taxon>
        <taxon>Spermatophyta</taxon>
        <taxon>Magnoliopsida</taxon>
        <taxon>eudicotyledons</taxon>
        <taxon>Gunneridae</taxon>
        <taxon>Pentapetalae</taxon>
        <taxon>rosids</taxon>
        <taxon>fabids</taxon>
        <taxon>Fabales</taxon>
        <taxon>Fabaceae</taxon>
        <taxon>Papilionoideae</taxon>
        <taxon>50 kb inversion clade</taxon>
        <taxon>NPAAA clade</taxon>
        <taxon>indigoferoid/millettioid clade</taxon>
        <taxon>Phaseoleae</taxon>
        <taxon>Vigna</taxon>
    </lineage>
</organism>
<protein>
    <recommendedName>
        <fullName evidence="7">Reverse transcriptase RNase H-like domain-containing protein</fullName>
    </recommendedName>
</protein>
<dbReference type="GO" id="GO:0016787">
    <property type="term" value="F:hydrolase activity"/>
    <property type="evidence" value="ECO:0007669"/>
    <property type="project" value="UniProtKB-KW"/>
</dbReference>
<dbReference type="Gene3D" id="3.10.20.370">
    <property type="match status" value="1"/>
</dbReference>